<comment type="caution">
    <text evidence="2">The sequence shown here is derived from an EMBL/GenBank/DDBJ whole genome shotgun (WGS) entry which is preliminary data.</text>
</comment>
<feature type="signal peptide" evidence="1">
    <location>
        <begin position="1"/>
        <end position="26"/>
    </location>
</feature>
<name>A0ABW2B1V3_9RHOB</name>
<keyword evidence="3" id="KW-1185">Reference proteome</keyword>
<reference evidence="3" key="1">
    <citation type="journal article" date="2019" name="Int. J. Syst. Evol. Microbiol.">
        <title>The Global Catalogue of Microorganisms (GCM) 10K type strain sequencing project: providing services to taxonomists for standard genome sequencing and annotation.</title>
        <authorList>
            <consortium name="The Broad Institute Genomics Platform"/>
            <consortium name="The Broad Institute Genome Sequencing Center for Infectious Disease"/>
            <person name="Wu L."/>
            <person name="Ma J."/>
        </authorList>
    </citation>
    <scope>NUCLEOTIDE SEQUENCE [LARGE SCALE GENOMIC DNA]</scope>
    <source>
        <strain evidence="3">CCUG 66188</strain>
    </source>
</reference>
<dbReference type="EMBL" id="JBHSWG010000001">
    <property type="protein sequence ID" value="MFC6759237.1"/>
    <property type="molecule type" value="Genomic_DNA"/>
</dbReference>
<proteinExistence type="predicted"/>
<accession>A0ABW2B1V3</accession>
<gene>
    <name evidence="2" type="ORF">ACFQFQ_06575</name>
</gene>
<evidence type="ECO:0000313" key="2">
    <source>
        <dbReference type="EMBL" id="MFC6759237.1"/>
    </source>
</evidence>
<feature type="chain" id="PRO_5046950813" description="Lipoprotein" evidence="1">
    <location>
        <begin position="27"/>
        <end position="79"/>
    </location>
</feature>
<evidence type="ECO:0000313" key="3">
    <source>
        <dbReference type="Proteomes" id="UP001596353"/>
    </source>
</evidence>
<evidence type="ECO:0008006" key="4">
    <source>
        <dbReference type="Google" id="ProtNLM"/>
    </source>
</evidence>
<protein>
    <recommendedName>
        <fullName evidence="4">Lipoprotein</fullName>
    </recommendedName>
</protein>
<sequence length="79" mass="7608">MFEQIHITSKSARKVVLAIAACGALAACGDNIGEQALAGGAVGAGAAAITSGSLLQGAAIGAGANLAYCQLNPGKCKSY</sequence>
<evidence type="ECO:0000256" key="1">
    <source>
        <dbReference type="SAM" id="SignalP"/>
    </source>
</evidence>
<dbReference type="Proteomes" id="UP001596353">
    <property type="component" value="Unassembled WGS sequence"/>
</dbReference>
<keyword evidence="1" id="KW-0732">Signal</keyword>
<organism evidence="2 3">
    <name type="scientific">Sulfitobacter porphyrae</name>
    <dbReference type="NCBI Taxonomy" id="1246864"/>
    <lineage>
        <taxon>Bacteria</taxon>
        <taxon>Pseudomonadati</taxon>
        <taxon>Pseudomonadota</taxon>
        <taxon>Alphaproteobacteria</taxon>
        <taxon>Rhodobacterales</taxon>
        <taxon>Roseobacteraceae</taxon>
        <taxon>Sulfitobacter</taxon>
    </lineage>
</organism>